<protein>
    <recommendedName>
        <fullName evidence="3">HMG box domain-containing protein</fullName>
    </recommendedName>
</protein>
<dbReference type="SUPFAM" id="SSF47095">
    <property type="entry name" value="HMG-box"/>
    <property type="match status" value="1"/>
</dbReference>
<name>A0A8H5BYV3_9AGAR</name>
<keyword evidence="1" id="KW-0238">DNA-binding</keyword>
<feature type="compositionally biased region" description="Basic residues" evidence="2">
    <location>
        <begin position="405"/>
        <end position="421"/>
    </location>
</feature>
<feature type="DNA-binding region" description="HMG box" evidence="1">
    <location>
        <begin position="328"/>
        <end position="401"/>
    </location>
</feature>
<dbReference type="Proteomes" id="UP000541558">
    <property type="component" value="Unassembled WGS sequence"/>
</dbReference>
<dbReference type="AlphaFoldDB" id="A0A8H5BYV3"/>
<feature type="region of interest" description="Disordered" evidence="2">
    <location>
        <begin position="104"/>
        <end position="272"/>
    </location>
</feature>
<gene>
    <name evidence="4" type="ORF">D9611_007542</name>
</gene>
<proteinExistence type="predicted"/>
<dbReference type="PROSITE" id="PS50118">
    <property type="entry name" value="HMG_BOX_2"/>
    <property type="match status" value="1"/>
</dbReference>
<feature type="region of interest" description="Disordered" evidence="2">
    <location>
        <begin position="740"/>
        <end position="801"/>
    </location>
</feature>
<reference evidence="4 5" key="1">
    <citation type="journal article" date="2020" name="ISME J.">
        <title>Uncovering the hidden diversity of litter-decomposition mechanisms in mushroom-forming fungi.</title>
        <authorList>
            <person name="Floudas D."/>
            <person name="Bentzer J."/>
            <person name="Ahren D."/>
            <person name="Johansson T."/>
            <person name="Persson P."/>
            <person name="Tunlid A."/>
        </authorList>
    </citation>
    <scope>NUCLEOTIDE SEQUENCE [LARGE SCALE GENOMIC DNA]</scope>
    <source>
        <strain evidence="4 5">CBS 175.51</strain>
    </source>
</reference>
<evidence type="ECO:0000259" key="3">
    <source>
        <dbReference type="PROSITE" id="PS50118"/>
    </source>
</evidence>
<dbReference type="GO" id="GO:0003677">
    <property type="term" value="F:DNA binding"/>
    <property type="evidence" value="ECO:0007669"/>
    <property type="project" value="UniProtKB-UniRule"/>
</dbReference>
<comment type="caution">
    <text evidence="4">The sequence shown here is derived from an EMBL/GenBank/DDBJ whole genome shotgun (WGS) entry which is preliminary data.</text>
</comment>
<keyword evidence="5" id="KW-1185">Reference proteome</keyword>
<evidence type="ECO:0000256" key="1">
    <source>
        <dbReference type="PROSITE-ProRule" id="PRU00267"/>
    </source>
</evidence>
<feature type="region of interest" description="Disordered" evidence="2">
    <location>
        <begin position="396"/>
        <end position="456"/>
    </location>
</feature>
<dbReference type="Gene3D" id="1.10.30.10">
    <property type="entry name" value="High mobility group box domain"/>
    <property type="match status" value="1"/>
</dbReference>
<feature type="compositionally biased region" description="Polar residues" evidence="2">
    <location>
        <begin position="422"/>
        <end position="435"/>
    </location>
</feature>
<feature type="compositionally biased region" description="Low complexity" evidence="2">
    <location>
        <begin position="227"/>
        <end position="240"/>
    </location>
</feature>
<dbReference type="GO" id="GO:0005634">
    <property type="term" value="C:nucleus"/>
    <property type="evidence" value="ECO:0007669"/>
    <property type="project" value="UniProtKB-UniRule"/>
</dbReference>
<evidence type="ECO:0000256" key="2">
    <source>
        <dbReference type="SAM" id="MobiDB-lite"/>
    </source>
</evidence>
<organism evidence="4 5">
    <name type="scientific">Ephemerocybe angulata</name>
    <dbReference type="NCBI Taxonomy" id="980116"/>
    <lineage>
        <taxon>Eukaryota</taxon>
        <taxon>Fungi</taxon>
        <taxon>Dikarya</taxon>
        <taxon>Basidiomycota</taxon>
        <taxon>Agaricomycotina</taxon>
        <taxon>Agaricomycetes</taxon>
        <taxon>Agaricomycetidae</taxon>
        <taxon>Agaricales</taxon>
        <taxon>Agaricineae</taxon>
        <taxon>Psathyrellaceae</taxon>
        <taxon>Ephemerocybe</taxon>
    </lineage>
</organism>
<feature type="compositionally biased region" description="Polar residues" evidence="2">
    <location>
        <begin position="241"/>
        <end position="253"/>
    </location>
</feature>
<feature type="domain" description="HMG box" evidence="3">
    <location>
        <begin position="328"/>
        <end position="401"/>
    </location>
</feature>
<evidence type="ECO:0000313" key="5">
    <source>
        <dbReference type="Proteomes" id="UP000541558"/>
    </source>
</evidence>
<dbReference type="InterPro" id="IPR009071">
    <property type="entry name" value="HMG_box_dom"/>
</dbReference>
<evidence type="ECO:0000313" key="4">
    <source>
        <dbReference type="EMBL" id="KAF5331704.1"/>
    </source>
</evidence>
<keyword evidence="1" id="KW-0539">Nucleus</keyword>
<feature type="compositionally biased region" description="Polar residues" evidence="2">
    <location>
        <begin position="121"/>
        <end position="134"/>
    </location>
</feature>
<dbReference type="InterPro" id="IPR036910">
    <property type="entry name" value="HMG_box_dom_sf"/>
</dbReference>
<accession>A0A8H5BYV3</accession>
<sequence>MPGKIASIKSFTKQIGSAFKLKPTPRAFGSPVAHICSVDSEESASPVRGSLEEKDEPCALVNLADVESSGPVSNTERLAASTAQTALEFDENVSVALLLPAETPSSGIEDLPQAAAGEAPTDNQVKSPQRTNITGPAPTPAEPSVESPTALADVVEPSADGPAGTAEEPSIETSAPTPELSVTEATSVDPSPESPALVEPSDPESAPVTAEPSTKYVAQDAEPTLVESSSDSPAAESQSSTPSPVETFDTQETPAPGPDSGDQLPDVPATTNALALSHQTILSPAIPLARNDVAPALAVVTPPTETVAAPTPSGTKRKRTAKKNDGAIKAPNNSYLFFAAAFRADPANCAVLEGKHAGPQAKVISAAWEKLKETDPAKAQEYEALAKRAKEEHRVKYPGWVEKRTSKKAKTSGPAAKKRKAGNSNTSGAASTSGPQQPPAGISRQPAPTFAGPQLGFRFQYPNQADFTPSPYATPAHDHASLFPPMHSLPHPGGTSYTMPTPPMNMLPNPAGENYIMPPPHMNLLPDMGGANYVQPPPPMVLMHNPSGADYMMPQPPLPANFGLHPGYPPLPGMFQPPTAAPPNTNDLYGYPHGMLSAAPPNANNVHGHYVPVPPPNMNDFYGYLSTAAPNADGVHGHYVPAPVQPSISASPNMNDFYGYLHGMPPTYPPNGDSVDRHYAPAPIQVPQPPIPAAGTVASFPDQFPGQGPQYYAPDPAGPLQPFTLANGEFRFGSTQDMQPAHPIQTLNPNPVYPGPPFAQASNGGRNTTNTQRRRRRGPAPNHMEFNFPEGYQWSMGEQPQ</sequence>
<dbReference type="EMBL" id="JAACJK010000113">
    <property type="protein sequence ID" value="KAF5331704.1"/>
    <property type="molecule type" value="Genomic_DNA"/>
</dbReference>